<dbReference type="PROSITE" id="PS51257">
    <property type="entry name" value="PROKAR_LIPOPROTEIN"/>
    <property type="match status" value="1"/>
</dbReference>
<dbReference type="RefSeq" id="WP_133441702.1">
    <property type="nucleotide sequence ID" value="NZ_CP034726.1"/>
</dbReference>
<evidence type="ECO:0000313" key="3">
    <source>
        <dbReference type="EMBL" id="QBP18145.1"/>
    </source>
</evidence>
<dbReference type="KEGG" id="lji:ELX58_03100"/>
<reference evidence="4" key="1">
    <citation type="submission" date="2018-12" db="EMBL/GenBank/DDBJ databases">
        <title>A new species of lactobacillus.</title>
        <authorList>
            <person name="Jian Y."/>
            <person name="Xin L."/>
            <person name="Hong Z.J."/>
            <person name="Ming L.Z."/>
            <person name="Hong X.Z."/>
        </authorList>
    </citation>
    <scope>NUCLEOTIDE SEQUENCE [LARGE SCALE GENOMIC DNA]</scope>
    <source>
        <strain evidence="4">HSLZ-75</strain>
    </source>
</reference>
<dbReference type="InterPro" id="IPR000914">
    <property type="entry name" value="SBP_5_dom"/>
</dbReference>
<dbReference type="InterPro" id="IPR030678">
    <property type="entry name" value="Peptide/Ni-bd"/>
</dbReference>
<evidence type="ECO:0000313" key="4">
    <source>
        <dbReference type="Proteomes" id="UP000294321"/>
    </source>
</evidence>
<sequence>MKKHTKWLTLGTILLASMTGLAACSNNKQSSMPNKHVHLSQNYSVSSKATKAGNDSTLKIANISKGPVTQPAAPTLETTQEGNNMYKPGGFGIMFNQNKDYHIINGGLANLKLNRANNTATVTLRKNAKWSNGMKVTAKDVEYPYEIIANKHSKSNQFSTDMNDIKGMAAYHNGKAKKISGITFPDGPKGRKTVIHFNHLMPALKYNGNSTMWNGVEPYEYLKNVPINKLASSSKVRKHPIFVGPYKLNKQVQGNMTSWVPNKYYYGKKPQVKHIDIQVESPANIAEAMKHKKYDFAFGSPVYQYPRMKKLSDYTEVGLPKLGYNVFGFNVGKTDKNGNAVMNSHAKMANRSLRRAMMYALNLNLVAKKYGSGLTYRANTLIPPAYRDFHSSYSVNPGFPHNMNKAKQLLKNAGYKKRNGSKFVSQPNGKKLVVRYESPTGSSQDDTLDNYFVQQWRRLGIDAKFTEGKPIDQNSLIATLLRHKQTSVDVYRIYFGMNPEPTPTGFFSRQSSFNLSHFVTKKNTKLLNEMNDSASFSKAHRAKVFKEWQKYMNKEAVYVPEFYTPDWTAVNHRVKGFSMSPADNNLWSNLSLTSSKIK</sequence>
<dbReference type="GO" id="GO:0042597">
    <property type="term" value="C:periplasmic space"/>
    <property type="evidence" value="ECO:0007669"/>
    <property type="project" value="UniProtKB-ARBA"/>
</dbReference>
<dbReference type="InterPro" id="IPR039424">
    <property type="entry name" value="SBP_5"/>
</dbReference>
<feature type="chain" id="PRO_5039191629" evidence="1">
    <location>
        <begin position="23"/>
        <end position="598"/>
    </location>
</feature>
<name>A0A4P6ZK63_9LACO</name>
<dbReference type="GO" id="GO:0015833">
    <property type="term" value="P:peptide transport"/>
    <property type="evidence" value="ECO:0007669"/>
    <property type="project" value="TreeGrafter"/>
</dbReference>
<dbReference type="SUPFAM" id="SSF53850">
    <property type="entry name" value="Periplasmic binding protein-like II"/>
    <property type="match status" value="1"/>
</dbReference>
<dbReference type="EMBL" id="CP034726">
    <property type="protein sequence ID" value="QBP18145.1"/>
    <property type="molecule type" value="Genomic_DNA"/>
</dbReference>
<dbReference type="PANTHER" id="PTHR30290">
    <property type="entry name" value="PERIPLASMIC BINDING COMPONENT OF ABC TRANSPORTER"/>
    <property type="match status" value="1"/>
</dbReference>
<dbReference type="GO" id="GO:0043190">
    <property type="term" value="C:ATP-binding cassette (ABC) transporter complex"/>
    <property type="evidence" value="ECO:0007669"/>
    <property type="project" value="InterPro"/>
</dbReference>
<dbReference type="OrthoDB" id="9796817at2"/>
<dbReference type="AlphaFoldDB" id="A0A4P6ZK63"/>
<feature type="signal peptide" evidence="1">
    <location>
        <begin position="1"/>
        <end position="22"/>
    </location>
</feature>
<dbReference type="Proteomes" id="UP000294321">
    <property type="component" value="Chromosome"/>
</dbReference>
<dbReference type="Pfam" id="PF00496">
    <property type="entry name" value="SBP_bac_5"/>
    <property type="match status" value="1"/>
</dbReference>
<keyword evidence="4" id="KW-1185">Reference proteome</keyword>
<evidence type="ECO:0000256" key="1">
    <source>
        <dbReference type="SAM" id="SignalP"/>
    </source>
</evidence>
<feature type="domain" description="Solute-binding protein family 5" evidence="2">
    <location>
        <begin position="116"/>
        <end position="508"/>
    </location>
</feature>
<dbReference type="PIRSF" id="PIRSF002741">
    <property type="entry name" value="MppA"/>
    <property type="match status" value="1"/>
</dbReference>
<dbReference type="GO" id="GO:1904680">
    <property type="term" value="F:peptide transmembrane transporter activity"/>
    <property type="evidence" value="ECO:0007669"/>
    <property type="project" value="TreeGrafter"/>
</dbReference>
<protein>
    <submittedName>
        <fullName evidence="3">Oligopeptide ABC transporter substrate-binding protein</fullName>
    </submittedName>
</protein>
<gene>
    <name evidence="3" type="ORF">ELX58_03100</name>
</gene>
<keyword evidence="1" id="KW-0732">Signal</keyword>
<accession>A0A4P6ZK63</accession>
<proteinExistence type="predicted"/>
<dbReference type="Gene3D" id="3.10.105.10">
    <property type="entry name" value="Dipeptide-binding Protein, Domain 3"/>
    <property type="match status" value="1"/>
</dbReference>
<dbReference type="Gene3D" id="3.40.190.10">
    <property type="entry name" value="Periplasmic binding protein-like II"/>
    <property type="match status" value="1"/>
</dbReference>
<organism evidence="3 4">
    <name type="scientific">Acetilactobacillus jinshanensis</name>
    <dbReference type="NCBI Taxonomy" id="1720083"/>
    <lineage>
        <taxon>Bacteria</taxon>
        <taxon>Bacillati</taxon>
        <taxon>Bacillota</taxon>
        <taxon>Bacilli</taxon>
        <taxon>Lactobacillales</taxon>
        <taxon>Lactobacillaceae</taxon>
        <taxon>Acetilactobacillus</taxon>
    </lineage>
</organism>
<evidence type="ECO:0000259" key="2">
    <source>
        <dbReference type="Pfam" id="PF00496"/>
    </source>
</evidence>